<proteinExistence type="predicted"/>
<feature type="region of interest" description="Disordered" evidence="1">
    <location>
        <begin position="221"/>
        <end position="242"/>
    </location>
</feature>
<reference evidence="2" key="1">
    <citation type="submission" date="2023-10" db="EMBL/GenBank/DDBJ databases">
        <authorList>
            <person name="Chen Y."/>
            <person name="Shah S."/>
            <person name="Dougan E. K."/>
            <person name="Thang M."/>
            <person name="Chan C."/>
        </authorList>
    </citation>
    <scope>NUCLEOTIDE SEQUENCE [LARGE SCALE GENOMIC DNA]</scope>
</reference>
<keyword evidence="3" id="KW-1185">Reference proteome</keyword>
<evidence type="ECO:0000313" key="3">
    <source>
        <dbReference type="Proteomes" id="UP001189429"/>
    </source>
</evidence>
<gene>
    <name evidence="2" type="ORF">PCOR1329_LOCUS58305</name>
</gene>
<evidence type="ECO:0000313" key="2">
    <source>
        <dbReference type="EMBL" id="CAK0872995.1"/>
    </source>
</evidence>
<feature type="region of interest" description="Disordered" evidence="1">
    <location>
        <begin position="336"/>
        <end position="382"/>
    </location>
</feature>
<evidence type="ECO:0008006" key="4">
    <source>
        <dbReference type="Google" id="ProtNLM"/>
    </source>
</evidence>
<comment type="caution">
    <text evidence="2">The sequence shown here is derived from an EMBL/GenBank/DDBJ whole genome shotgun (WGS) entry which is preliminary data.</text>
</comment>
<name>A0ABN9VLR9_9DINO</name>
<protein>
    <recommendedName>
        <fullName evidence="4">Trimethylguanosine synthase</fullName>
    </recommendedName>
</protein>
<feature type="compositionally biased region" description="Polar residues" evidence="1">
    <location>
        <begin position="371"/>
        <end position="382"/>
    </location>
</feature>
<feature type="non-terminal residue" evidence="2">
    <location>
        <position position="1"/>
    </location>
</feature>
<dbReference type="EMBL" id="CAUYUJ010017226">
    <property type="protein sequence ID" value="CAK0872995.1"/>
    <property type="molecule type" value="Genomic_DNA"/>
</dbReference>
<sequence>DFATDLGFKKVLCALMELKEGGVIWFSPPYCGDPQENDIQNVAEAKREEYLDTAKKVCFLGMVAVRRKVTVIVECARDSWFWKYGPWMTMVESHGMYCSDVVFCAYSDDAPYDTFQHRIRLMGTEWWVGLLGSKCTHGEGVHPRARLCWFNEVYPPKFCQFVVETYKKFARVEPLDPGPVPYAEALSQSGVDADFSLGMGFLGVERPRKLARTDSAVSERLSAPLDGLSESDKEPDSIGGDGAKIEDQAFFMTSTPQRDSNGKYTKESMDKFVDEQKAIQASLEQEEMDRKLAMRMQQQEVRDTLKADIARASEGAAASSIRVEEVDSPPIAEIDTAIAVDEVDSPLEPSESERPTRCPLRCPVPAFRDPSPSSTSESDGPA</sequence>
<evidence type="ECO:0000256" key="1">
    <source>
        <dbReference type="SAM" id="MobiDB-lite"/>
    </source>
</evidence>
<accession>A0ABN9VLR9</accession>
<dbReference type="Proteomes" id="UP001189429">
    <property type="component" value="Unassembled WGS sequence"/>
</dbReference>
<organism evidence="2 3">
    <name type="scientific">Prorocentrum cordatum</name>
    <dbReference type="NCBI Taxonomy" id="2364126"/>
    <lineage>
        <taxon>Eukaryota</taxon>
        <taxon>Sar</taxon>
        <taxon>Alveolata</taxon>
        <taxon>Dinophyceae</taxon>
        <taxon>Prorocentrales</taxon>
        <taxon>Prorocentraceae</taxon>
        <taxon>Prorocentrum</taxon>
    </lineage>
</organism>